<dbReference type="GO" id="GO:0030677">
    <property type="term" value="C:ribonuclease P complex"/>
    <property type="evidence" value="ECO:0007669"/>
    <property type="project" value="TreeGrafter"/>
</dbReference>
<keyword evidence="5 6" id="KW-0694">RNA-binding</keyword>
<dbReference type="InterPro" id="IPR014721">
    <property type="entry name" value="Ribsml_uS5_D2-typ_fold_subgr"/>
</dbReference>
<dbReference type="NCBIfam" id="TIGR00188">
    <property type="entry name" value="rnpA"/>
    <property type="match status" value="1"/>
</dbReference>
<feature type="region of interest" description="Disordered" evidence="8">
    <location>
        <begin position="96"/>
        <end position="122"/>
    </location>
</feature>
<evidence type="ECO:0000256" key="7">
    <source>
        <dbReference type="NCBIfam" id="TIGR00188"/>
    </source>
</evidence>
<dbReference type="Proteomes" id="UP000004208">
    <property type="component" value="Unassembled WGS sequence"/>
</dbReference>
<dbReference type="Gene3D" id="3.30.230.10">
    <property type="match status" value="1"/>
</dbReference>
<dbReference type="EMBL" id="ACLJ02000001">
    <property type="protein sequence ID" value="EFK55329.1"/>
    <property type="molecule type" value="Genomic_DNA"/>
</dbReference>
<dbReference type="SUPFAM" id="SSF54211">
    <property type="entry name" value="Ribosomal protein S5 domain 2-like"/>
    <property type="match status" value="1"/>
</dbReference>
<keyword evidence="1 6" id="KW-0819">tRNA processing</keyword>
<evidence type="ECO:0000313" key="9">
    <source>
        <dbReference type="EMBL" id="EFK55329.1"/>
    </source>
</evidence>
<keyword evidence="4 6" id="KW-0378">Hydrolase</keyword>
<dbReference type="OrthoDB" id="196964at2"/>
<dbReference type="EC" id="3.1.26.5" evidence="6 7"/>
<dbReference type="STRING" id="585529.HMPREF0291_10587"/>
<evidence type="ECO:0000256" key="2">
    <source>
        <dbReference type="ARBA" id="ARBA00022722"/>
    </source>
</evidence>
<keyword evidence="3 6" id="KW-0255">Endonuclease</keyword>
<dbReference type="InterPro" id="IPR020568">
    <property type="entry name" value="Ribosomal_Su5_D2-typ_SF"/>
</dbReference>
<comment type="caution">
    <text evidence="9">The sequence shown here is derived from an EMBL/GenBank/DDBJ whole genome shotgun (WGS) entry which is preliminary data.</text>
</comment>
<proteinExistence type="inferred from homology"/>
<dbReference type="GO" id="GO:0001682">
    <property type="term" value="P:tRNA 5'-leader removal"/>
    <property type="evidence" value="ECO:0007669"/>
    <property type="project" value="UniProtKB-UniRule"/>
</dbReference>
<comment type="subunit">
    <text evidence="6">Consists of a catalytic RNA component (M1 or rnpB) and a protein subunit.</text>
</comment>
<evidence type="ECO:0000313" key="10">
    <source>
        <dbReference type="Proteomes" id="UP000004208"/>
    </source>
</evidence>
<dbReference type="PANTHER" id="PTHR33992">
    <property type="entry name" value="RIBONUCLEASE P PROTEIN COMPONENT"/>
    <property type="match status" value="1"/>
</dbReference>
<dbReference type="GO" id="GO:0000049">
    <property type="term" value="F:tRNA binding"/>
    <property type="evidence" value="ECO:0007669"/>
    <property type="project" value="UniProtKB-UniRule"/>
</dbReference>
<dbReference type="InterPro" id="IPR000100">
    <property type="entry name" value="RNase_P"/>
</dbReference>
<dbReference type="GO" id="GO:0004526">
    <property type="term" value="F:ribonuclease P activity"/>
    <property type="evidence" value="ECO:0007669"/>
    <property type="project" value="UniProtKB-UniRule"/>
</dbReference>
<evidence type="ECO:0000256" key="3">
    <source>
        <dbReference type="ARBA" id="ARBA00022759"/>
    </source>
</evidence>
<dbReference type="eggNOG" id="COG0594">
    <property type="taxonomic scope" value="Bacteria"/>
</dbReference>
<evidence type="ECO:0000256" key="8">
    <source>
        <dbReference type="SAM" id="MobiDB-lite"/>
    </source>
</evidence>
<evidence type="ECO:0000256" key="6">
    <source>
        <dbReference type="HAMAP-Rule" id="MF_00227"/>
    </source>
</evidence>
<comment type="similarity">
    <text evidence="6">Belongs to the RnpA family.</text>
</comment>
<keyword evidence="2 6" id="KW-0540">Nuclease</keyword>
<gene>
    <name evidence="6 9" type="primary">rnpA</name>
    <name evidence="9" type="ORF">HMPREF0291_10587</name>
</gene>
<evidence type="ECO:0000256" key="5">
    <source>
        <dbReference type="ARBA" id="ARBA00022884"/>
    </source>
</evidence>
<comment type="function">
    <text evidence="6">RNaseP catalyzes the removal of the 5'-leader sequence from pre-tRNA to produce the mature 5'-terminus. It can also cleave other RNA substrates such as 4.5S RNA. The protein component plays an auxiliary but essential role in vivo by binding to the 5'-leader sequence and broadening the substrate specificity of the ribozyme.</text>
</comment>
<dbReference type="RefSeq" id="WP_005287697.1">
    <property type="nucleotide sequence ID" value="NZ_CM000961.1"/>
</dbReference>
<accession>D7W949</accession>
<evidence type="ECO:0000256" key="1">
    <source>
        <dbReference type="ARBA" id="ARBA00022694"/>
    </source>
</evidence>
<sequence>MLPRAHKLASSADFRTVMRKGGRAGTRTVVVHYYTRTDPVITGGPRFGLVVSKQVGNAVTRHSVSRRLRHVLAGFISELPREVDIVVRALPPAAEATSKQLLDDVSSALPRAHKKSKRGRLT</sequence>
<evidence type="ECO:0000256" key="4">
    <source>
        <dbReference type="ARBA" id="ARBA00022801"/>
    </source>
</evidence>
<dbReference type="PANTHER" id="PTHR33992:SF1">
    <property type="entry name" value="RIBONUCLEASE P PROTEIN COMPONENT"/>
    <property type="match status" value="1"/>
</dbReference>
<reference evidence="9" key="1">
    <citation type="submission" date="2010-06" db="EMBL/GenBank/DDBJ databases">
        <authorList>
            <person name="Muzny D."/>
            <person name="Qin X."/>
            <person name="Buhay C."/>
            <person name="Dugan-Rocha S."/>
            <person name="Ding Y."/>
            <person name="Chen G."/>
            <person name="Hawes A."/>
            <person name="Holder M."/>
            <person name="Jhangiani S."/>
            <person name="Johnson A."/>
            <person name="Khan Z."/>
            <person name="Li Z."/>
            <person name="Liu W."/>
            <person name="Liu X."/>
            <person name="Perez L."/>
            <person name="Shen H."/>
            <person name="Wang Q."/>
            <person name="Watt J."/>
            <person name="Xi L."/>
            <person name="Xin Y."/>
            <person name="Zhou J."/>
            <person name="Deng J."/>
            <person name="Jiang H."/>
            <person name="Liu Y."/>
            <person name="Qu J."/>
            <person name="Song X.-Z."/>
            <person name="Zhang L."/>
            <person name="Villasana D."/>
            <person name="Johnson A."/>
            <person name="Liu J."/>
            <person name="Liyanage D."/>
            <person name="Lorensuhewa L."/>
            <person name="Robinson T."/>
            <person name="Song A."/>
            <person name="Song B.-B."/>
            <person name="Dinh H."/>
            <person name="Thornton R."/>
            <person name="Coyle M."/>
            <person name="Francisco L."/>
            <person name="Jackson L."/>
            <person name="Javaid M."/>
            <person name="Korchina V."/>
            <person name="Kovar C."/>
            <person name="Mata R."/>
            <person name="Mathew T."/>
            <person name="Ngo R."/>
            <person name="Nguyen L."/>
            <person name="Nguyen N."/>
            <person name="Okwuonu G."/>
            <person name="Ongeri F."/>
            <person name="Pham C."/>
            <person name="Simmons D."/>
            <person name="Wilczek-Boney K."/>
            <person name="Hale W."/>
            <person name="Jakkamsetti A."/>
            <person name="Pham P."/>
            <person name="Ruth R."/>
            <person name="San Lucas F."/>
            <person name="Warren J."/>
            <person name="Zhang J."/>
            <person name="Zhao Z."/>
            <person name="Zhou C."/>
            <person name="Zhu D."/>
            <person name="Lee S."/>
            <person name="Bess C."/>
            <person name="Blankenburg K."/>
            <person name="Forbes L."/>
            <person name="Fu Q."/>
            <person name="Gubbala S."/>
            <person name="Hirani K."/>
            <person name="Jayaseelan J.C."/>
            <person name="Lara F."/>
            <person name="Munidasa M."/>
            <person name="Palculict T."/>
            <person name="Patil S."/>
            <person name="Pu L.-L."/>
            <person name="Saada N."/>
            <person name="Tang L."/>
            <person name="Weissenberger G."/>
            <person name="Zhu Y."/>
            <person name="Hemphill L."/>
            <person name="Shang Y."/>
            <person name="Youmans B."/>
            <person name="Ayvaz T."/>
            <person name="Ross M."/>
            <person name="Santibanez J."/>
            <person name="Aqrawi P."/>
            <person name="Gross S."/>
            <person name="Joshi V."/>
            <person name="Fowler G."/>
            <person name="Nazareth L."/>
            <person name="Reid J."/>
            <person name="Worley K."/>
            <person name="Petrosino J."/>
            <person name="Highlander S."/>
            <person name="Gibbs R."/>
        </authorList>
    </citation>
    <scope>NUCLEOTIDE SEQUENCE [LARGE SCALE GENOMIC DNA]</scope>
    <source>
        <strain evidence="9">ATCC 33030</strain>
    </source>
</reference>
<dbReference type="Pfam" id="PF00825">
    <property type="entry name" value="Ribonuclease_P"/>
    <property type="match status" value="1"/>
</dbReference>
<name>D7W949_9CORY</name>
<organism evidence="9 10">
    <name type="scientific">Corynebacterium genitalium ATCC 33030</name>
    <dbReference type="NCBI Taxonomy" id="585529"/>
    <lineage>
        <taxon>Bacteria</taxon>
        <taxon>Bacillati</taxon>
        <taxon>Actinomycetota</taxon>
        <taxon>Actinomycetes</taxon>
        <taxon>Mycobacteriales</taxon>
        <taxon>Corynebacteriaceae</taxon>
        <taxon>Corynebacterium</taxon>
    </lineage>
</organism>
<feature type="compositionally biased region" description="Basic residues" evidence="8">
    <location>
        <begin position="111"/>
        <end position="122"/>
    </location>
</feature>
<dbReference type="HAMAP" id="MF_00227">
    <property type="entry name" value="RNase_P"/>
    <property type="match status" value="1"/>
</dbReference>
<dbReference type="GO" id="GO:0042781">
    <property type="term" value="F:3'-tRNA processing endoribonuclease activity"/>
    <property type="evidence" value="ECO:0007669"/>
    <property type="project" value="TreeGrafter"/>
</dbReference>
<dbReference type="HOGENOM" id="CLU_117179_4_1_11"/>
<comment type="catalytic activity">
    <reaction evidence="6">
        <text>Endonucleolytic cleavage of RNA, removing 5'-extranucleotides from tRNA precursor.</text>
        <dbReference type="EC" id="3.1.26.5"/>
    </reaction>
</comment>
<keyword evidence="10" id="KW-1185">Reference proteome</keyword>
<protein>
    <recommendedName>
        <fullName evidence="6 7">Ribonuclease P protein component</fullName>
        <shortName evidence="6">RNase P protein</shortName>
        <shortName evidence="6">RNaseP protein</shortName>
        <ecNumber evidence="6 7">3.1.26.5</ecNumber>
    </recommendedName>
    <alternativeName>
        <fullName evidence="6">Protein C5</fullName>
    </alternativeName>
</protein>
<dbReference type="AlphaFoldDB" id="D7W949"/>